<feature type="transmembrane region" description="Helical" evidence="1">
    <location>
        <begin position="93"/>
        <end position="113"/>
    </location>
</feature>
<evidence type="ECO:0000256" key="1">
    <source>
        <dbReference type="SAM" id="Phobius"/>
    </source>
</evidence>
<dbReference type="Proteomes" id="UP000831785">
    <property type="component" value="Chromosome"/>
</dbReference>
<evidence type="ECO:0000313" key="3">
    <source>
        <dbReference type="Proteomes" id="UP000831785"/>
    </source>
</evidence>
<dbReference type="RefSeq" id="WP_244714536.1">
    <property type="nucleotide sequence ID" value="NZ_CP095049.1"/>
</dbReference>
<accession>A0ABY4FA61</accession>
<proteinExistence type="predicted"/>
<feature type="transmembrane region" description="Helical" evidence="1">
    <location>
        <begin position="255"/>
        <end position="276"/>
    </location>
</feature>
<feature type="transmembrane region" description="Helical" evidence="1">
    <location>
        <begin position="6"/>
        <end position="22"/>
    </location>
</feature>
<dbReference type="EMBL" id="CP095049">
    <property type="protein sequence ID" value="UOQ51326.1"/>
    <property type="molecule type" value="Genomic_DNA"/>
</dbReference>
<keyword evidence="1" id="KW-0812">Transmembrane</keyword>
<reference evidence="2 3" key="1">
    <citation type="submission" date="2022-04" db="EMBL/GenBank/DDBJ databases">
        <title>Hymenobacter sp. isolated from the air.</title>
        <authorList>
            <person name="Won M."/>
            <person name="Lee C.-M."/>
            <person name="Woen H.-Y."/>
            <person name="Kwon S.-W."/>
        </authorList>
    </citation>
    <scope>NUCLEOTIDE SEQUENCE [LARGE SCALE GENOMIC DNA]</scope>
    <source>
        <strain evidence="3">5116 S-27</strain>
    </source>
</reference>
<evidence type="ECO:0000313" key="2">
    <source>
        <dbReference type="EMBL" id="UOQ51326.1"/>
    </source>
</evidence>
<feature type="transmembrane region" description="Helical" evidence="1">
    <location>
        <begin position="158"/>
        <end position="179"/>
    </location>
</feature>
<organism evidence="2 3">
    <name type="scientific">Hymenobacter cellulosivorans</name>
    <dbReference type="NCBI Taxonomy" id="2932249"/>
    <lineage>
        <taxon>Bacteria</taxon>
        <taxon>Pseudomonadati</taxon>
        <taxon>Bacteroidota</taxon>
        <taxon>Cytophagia</taxon>
        <taxon>Cytophagales</taxon>
        <taxon>Hymenobacteraceae</taxon>
        <taxon>Hymenobacter</taxon>
    </lineage>
</organism>
<evidence type="ECO:0008006" key="4">
    <source>
        <dbReference type="Google" id="ProtNLM"/>
    </source>
</evidence>
<feature type="transmembrane region" description="Helical" evidence="1">
    <location>
        <begin position="29"/>
        <end position="47"/>
    </location>
</feature>
<feature type="transmembrane region" description="Helical" evidence="1">
    <location>
        <begin position="288"/>
        <end position="306"/>
    </location>
</feature>
<feature type="transmembrane region" description="Helical" evidence="1">
    <location>
        <begin position="191"/>
        <end position="213"/>
    </location>
</feature>
<name>A0ABY4FA61_9BACT</name>
<feature type="transmembrane region" description="Helical" evidence="1">
    <location>
        <begin position="225"/>
        <end position="249"/>
    </location>
</feature>
<gene>
    <name evidence="2" type="ORF">MUN80_16350</name>
</gene>
<protein>
    <recommendedName>
        <fullName evidence="4">EamA/RhaT family transporter</fullName>
    </recommendedName>
</protein>
<feature type="transmembrane region" description="Helical" evidence="1">
    <location>
        <begin position="59"/>
        <end position="81"/>
    </location>
</feature>
<feature type="transmembrane region" description="Helical" evidence="1">
    <location>
        <begin position="119"/>
        <end position="137"/>
    </location>
</feature>
<keyword evidence="1" id="KW-0472">Membrane</keyword>
<keyword evidence="3" id="KW-1185">Reference proteome</keyword>
<keyword evidence="1" id="KW-1133">Transmembrane helix</keyword>
<sequence>MLALFLSVLCSVTIVFIFKYFARFGVDTFQALIVNYVTCVVVGWLASGRPSLAPLLAGGPWLGAAVALGGLFIGTFYLVALTAQRVGVSAASVANKMSLILPVLFNLLVLRLSQRPYTFINYAGMALALLAILLTALPRRTVAPAADSNAPPTTPAAGWWLPVLLFVSSGAGDSLLNFASSTLLPDAATRTLFPLVTFGTAGAIGLVLLLVRVAQGGQQFASKNLVAGMILGIPNYFSIYFLILALGNFGNDGAFVYPVANVATILLGAVGAGLLFREQLGLRGRLGLATAVVALMLISYQEIVAVF</sequence>